<dbReference type="RefSeq" id="WP_062602517.1">
    <property type="nucleotide sequence ID" value="NZ_FCOX02000003.1"/>
</dbReference>
<feature type="signal peptide" evidence="1">
    <location>
        <begin position="1"/>
        <end position="23"/>
    </location>
</feature>
<dbReference type="Proteomes" id="UP000071859">
    <property type="component" value="Unassembled WGS sequence"/>
</dbReference>
<dbReference type="EMBL" id="FCOX02000003">
    <property type="protein sequence ID" value="SAK47848.1"/>
    <property type="molecule type" value="Genomic_DNA"/>
</dbReference>
<keyword evidence="3" id="KW-1185">Reference proteome</keyword>
<proteinExistence type="predicted"/>
<accession>A0A157ZQQ6</accession>
<organism evidence="2 3">
    <name type="scientific">Caballeronia calidae</name>
    <dbReference type="NCBI Taxonomy" id="1777139"/>
    <lineage>
        <taxon>Bacteria</taxon>
        <taxon>Pseudomonadati</taxon>
        <taxon>Pseudomonadota</taxon>
        <taxon>Betaproteobacteria</taxon>
        <taxon>Burkholderiales</taxon>
        <taxon>Burkholderiaceae</taxon>
        <taxon>Caballeronia</taxon>
    </lineage>
</organism>
<evidence type="ECO:0000256" key="1">
    <source>
        <dbReference type="SAM" id="SignalP"/>
    </source>
</evidence>
<reference evidence="2" key="1">
    <citation type="submission" date="2016-01" db="EMBL/GenBank/DDBJ databases">
        <authorList>
            <person name="Peeters C."/>
        </authorList>
    </citation>
    <scope>NUCLEOTIDE SEQUENCE</scope>
    <source>
        <strain evidence="2">LMG 29321</strain>
    </source>
</reference>
<evidence type="ECO:0000313" key="2">
    <source>
        <dbReference type="EMBL" id="SAK47848.1"/>
    </source>
</evidence>
<comment type="caution">
    <text evidence="2">The sequence shown here is derived from an EMBL/GenBank/DDBJ whole genome shotgun (WGS) entry which is preliminary data.</text>
</comment>
<feature type="chain" id="PRO_5007619618" description="Lipoprotein" evidence="1">
    <location>
        <begin position="24"/>
        <end position="105"/>
    </location>
</feature>
<name>A0A157ZQQ6_9BURK</name>
<gene>
    <name evidence="2" type="ORF">AWB78_00816</name>
</gene>
<evidence type="ECO:0008006" key="4">
    <source>
        <dbReference type="Google" id="ProtNLM"/>
    </source>
</evidence>
<dbReference type="OrthoDB" id="9008568at2"/>
<dbReference type="AlphaFoldDB" id="A0A157ZQQ6"/>
<evidence type="ECO:0000313" key="3">
    <source>
        <dbReference type="Proteomes" id="UP000071859"/>
    </source>
</evidence>
<sequence>MKPGRILPILFGCIAAASLPVQAQPQPNAQWRATETNLFDLIQNGYGIVAVTSVAARSSGLPEDTYVLQKTNSVYRCVETRAAETGAVRSTAPIHCAELVKPYTD</sequence>
<keyword evidence="1" id="KW-0732">Signal</keyword>
<protein>
    <recommendedName>
        <fullName evidence="4">Lipoprotein</fullName>
    </recommendedName>
</protein>